<dbReference type="SMART" id="SM00558">
    <property type="entry name" value="JmjC"/>
    <property type="match status" value="1"/>
</dbReference>
<dbReference type="PANTHER" id="PTHR12461">
    <property type="entry name" value="HYPOXIA-INDUCIBLE FACTOR 1 ALPHA INHIBITOR-RELATED"/>
    <property type="match status" value="1"/>
</dbReference>
<dbReference type="InterPro" id="IPR014710">
    <property type="entry name" value="RmlC-like_jellyroll"/>
</dbReference>
<evidence type="ECO:0000259" key="1">
    <source>
        <dbReference type="PROSITE" id="PS51184"/>
    </source>
</evidence>
<accession>A0ABY9P2L9</accession>
<dbReference type="InterPro" id="IPR041667">
    <property type="entry name" value="Cupin_8"/>
</dbReference>
<keyword evidence="3" id="KW-1185">Reference proteome</keyword>
<dbReference type="PANTHER" id="PTHR12461:SF105">
    <property type="entry name" value="HYPOXIA-INDUCIBLE FACTOR 1-ALPHA INHIBITOR"/>
    <property type="match status" value="1"/>
</dbReference>
<reference evidence="2 3" key="1">
    <citation type="submission" date="2023-08" db="EMBL/GenBank/DDBJ databases">
        <title>The whole genome sequence of Lysobacter yananisis.</title>
        <authorList>
            <person name="Sun H."/>
        </authorList>
    </citation>
    <scope>NUCLEOTIDE SEQUENCE [LARGE SCALE GENOMIC DNA]</scope>
    <source>
        <strain evidence="2 3">SNNU513</strain>
    </source>
</reference>
<protein>
    <submittedName>
        <fullName evidence="2">Cupin-like domain-containing protein</fullName>
    </submittedName>
</protein>
<evidence type="ECO:0000313" key="2">
    <source>
        <dbReference type="EMBL" id="WMT01203.1"/>
    </source>
</evidence>
<dbReference type="SUPFAM" id="SSF51197">
    <property type="entry name" value="Clavaminate synthase-like"/>
    <property type="match status" value="1"/>
</dbReference>
<sequence length="336" mass="37073">MPPAVDAIEELHGIDAAALPPELLQPTRPYVLRGLAAHWPLTQAGASAQAGAAYLKQFASDAPVTVSVAPPQADGRIDYRPDLLGFGFAQQKAPLAAVLDALLHHADDPAPPTIYVGSTTIDTWLPGLRERNDLGFGAVQPLASIWIGNRTRIPAHQDVPDNIACVVAGRRRVTLFPPGQLRNLYIGPLDRTPAGQAVSLVDFAAPDYDRHPDFAEAMRHARVAELGPGDAVLIPSMWWHHMQALESYNVLVNYWWRQSPRWMDTPMNALLHAIMSVRDLPPAQREIWREAFRHYVFDADAQTSAHIPETMRGALAPLDEARARELRARLLQGLNR</sequence>
<dbReference type="Proteomes" id="UP001229313">
    <property type="component" value="Chromosome"/>
</dbReference>
<dbReference type="Gene3D" id="2.60.120.10">
    <property type="entry name" value="Jelly Rolls"/>
    <property type="match status" value="1"/>
</dbReference>
<name>A0ABY9P2L9_9GAMM</name>
<dbReference type="EMBL" id="CP133568">
    <property type="protein sequence ID" value="WMT01203.1"/>
    <property type="molecule type" value="Genomic_DNA"/>
</dbReference>
<dbReference type="RefSeq" id="WP_309150745.1">
    <property type="nucleotide sequence ID" value="NZ_CP133568.1"/>
</dbReference>
<feature type="domain" description="JmjC" evidence="1">
    <location>
        <begin position="114"/>
        <end position="271"/>
    </location>
</feature>
<evidence type="ECO:0000313" key="3">
    <source>
        <dbReference type="Proteomes" id="UP001229313"/>
    </source>
</evidence>
<dbReference type="InterPro" id="IPR003347">
    <property type="entry name" value="JmjC_dom"/>
</dbReference>
<organism evidence="2 3">
    <name type="scientific">Lysobacter yananisis</name>
    <dbReference type="NCBI Taxonomy" id="1003114"/>
    <lineage>
        <taxon>Bacteria</taxon>
        <taxon>Pseudomonadati</taxon>
        <taxon>Pseudomonadota</taxon>
        <taxon>Gammaproteobacteria</taxon>
        <taxon>Lysobacterales</taxon>
        <taxon>Lysobacteraceae</taxon>
        <taxon>Lysobacter</taxon>
    </lineage>
</organism>
<gene>
    <name evidence="2" type="ORF">RDV84_14480</name>
</gene>
<dbReference type="PROSITE" id="PS51184">
    <property type="entry name" value="JMJC"/>
    <property type="match status" value="1"/>
</dbReference>
<proteinExistence type="predicted"/>
<dbReference type="Pfam" id="PF13621">
    <property type="entry name" value="Cupin_8"/>
    <property type="match status" value="1"/>
</dbReference>